<evidence type="ECO:0000256" key="1">
    <source>
        <dbReference type="ARBA" id="ARBA00022729"/>
    </source>
</evidence>
<sequence>MKHLTAVVAVAAVSLALAGCGSKTETKVSTSTSSTTSSSTSTTSASSTSATPGAQAKKTIADYVTENRITETPVHLGDPGSPTINLPMPNGWQTANDSSASYGAIVYSQPADPKDPPTISALVSKLTGNVDPAKIIEYAPGELQNLPGYQGSGNGSASTLSGFNAWQLGGSYVRDGKTRAVAQKTVVIPGQDAVYVLQLNADSLESEQGPLMDATNVIDEQTTITQ</sequence>
<dbReference type="InterPro" id="IPR019674">
    <property type="entry name" value="Lipoprotein_LpqN/LpqT-like"/>
</dbReference>
<organism evidence="4 5">
    <name type="scientific">Mycobacterium innocens</name>
    <dbReference type="NCBI Taxonomy" id="2341083"/>
    <lineage>
        <taxon>Bacteria</taxon>
        <taxon>Bacillati</taxon>
        <taxon>Actinomycetota</taxon>
        <taxon>Actinomycetes</taxon>
        <taxon>Mycobacteriales</taxon>
        <taxon>Mycobacteriaceae</taxon>
        <taxon>Mycobacterium</taxon>
    </lineage>
</organism>
<feature type="chain" id="PRO_5038426413" description="Lipoprotein LpqN" evidence="3">
    <location>
        <begin position="19"/>
        <end position="226"/>
    </location>
</feature>
<feature type="compositionally biased region" description="Low complexity" evidence="2">
    <location>
        <begin position="29"/>
        <end position="51"/>
    </location>
</feature>
<evidence type="ECO:0000313" key="5">
    <source>
        <dbReference type="Proteomes" id="UP000267289"/>
    </source>
</evidence>
<dbReference type="EMBL" id="UPHQ01000031">
    <property type="protein sequence ID" value="VBA35293.1"/>
    <property type="molecule type" value="Genomic_DNA"/>
</dbReference>
<dbReference type="RefSeq" id="WP_099194319.1">
    <property type="nucleotide sequence ID" value="NZ_UPHQ01000031.1"/>
</dbReference>
<reference evidence="4 5" key="1">
    <citation type="submission" date="2018-09" db="EMBL/GenBank/DDBJ databases">
        <authorList>
            <person name="Tagini F."/>
        </authorList>
    </citation>
    <scope>NUCLEOTIDE SEQUENCE [LARGE SCALE GENOMIC DNA]</scope>
    <source>
        <strain evidence="4 5">MK13</strain>
    </source>
</reference>
<evidence type="ECO:0000313" key="4">
    <source>
        <dbReference type="EMBL" id="VBA35293.1"/>
    </source>
</evidence>
<feature type="region of interest" description="Disordered" evidence="2">
    <location>
        <begin position="24"/>
        <end position="56"/>
    </location>
</feature>
<evidence type="ECO:0000256" key="2">
    <source>
        <dbReference type="SAM" id="MobiDB-lite"/>
    </source>
</evidence>
<keyword evidence="1 3" id="KW-0732">Signal</keyword>
<dbReference type="Pfam" id="PF10738">
    <property type="entry name" value="Lpp-LpqN"/>
    <property type="match status" value="1"/>
</dbReference>
<dbReference type="PROSITE" id="PS51257">
    <property type="entry name" value="PROKAR_LIPOPROTEIN"/>
    <property type="match status" value="1"/>
</dbReference>
<keyword evidence="5" id="KW-1185">Reference proteome</keyword>
<name>A0A498PV62_9MYCO</name>
<evidence type="ECO:0000256" key="3">
    <source>
        <dbReference type="SAM" id="SignalP"/>
    </source>
</evidence>
<gene>
    <name evidence="4" type="ORF">LAUMK13_00697</name>
</gene>
<dbReference type="OrthoDB" id="3826775at2"/>
<evidence type="ECO:0008006" key="6">
    <source>
        <dbReference type="Google" id="ProtNLM"/>
    </source>
</evidence>
<dbReference type="Proteomes" id="UP000267289">
    <property type="component" value="Unassembled WGS sequence"/>
</dbReference>
<dbReference type="Gene3D" id="3.40.1000.10">
    <property type="entry name" value="Mog1/PsbP, alpha/beta/alpha sandwich"/>
    <property type="match status" value="1"/>
</dbReference>
<proteinExistence type="predicted"/>
<dbReference type="AlphaFoldDB" id="A0A498PV62"/>
<accession>A0A498PV62</accession>
<protein>
    <recommendedName>
        <fullName evidence="6">Lipoprotein LpqN</fullName>
    </recommendedName>
</protein>
<feature type="signal peptide" evidence="3">
    <location>
        <begin position="1"/>
        <end position="18"/>
    </location>
</feature>